<protein>
    <submittedName>
        <fullName evidence="1">Aminobenzoyl-glutamate utilization protein B</fullName>
    </submittedName>
</protein>
<evidence type="ECO:0000313" key="1">
    <source>
        <dbReference type="EMBL" id="SUJ10481.1"/>
    </source>
</evidence>
<dbReference type="Proteomes" id="UP000254519">
    <property type="component" value="Unassembled WGS sequence"/>
</dbReference>
<evidence type="ECO:0000313" key="2">
    <source>
        <dbReference type="Proteomes" id="UP000254519"/>
    </source>
</evidence>
<proteinExistence type="predicted"/>
<dbReference type="Gene3D" id="3.40.630.10">
    <property type="entry name" value="Zn peptidases"/>
    <property type="match status" value="1"/>
</dbReference>
<gene>
    <name evidence="1" type="primary">abgB_1</name>
    <name evidence="1" type="ORF">NCTC4822_01973</name>
</gene>
<dbReference type="AlphaFoldDB" id="A0A380C187"/>
<keyword evidence="2" id="KW-1185">Reference proteome</keyword>
<name>A0A380C187_SPOPA</name>
<organism evidence="1 2">
    <name type="scientific">Sporosarcina pasteurii</name>
    <name type="common">Bacillus pasteurii</name>
    <dbReference type="NCBI Taxonomy" id="1474"/>
    <lineage>
        <taxon>Bacteria</taxon>
        <taxon>Bacillati</taxon>
        <taxon>Bacillota</taxon>
        <taxon>Bacilli</taxon>
        <taxon>Bacillales</taxon>
        <taxon>Caryophanaceae</taxon>
        <taxon>Sporosarcina</taxon>
    </lineage>
</organism>
<dbReference type="EMBL" id="UGYZ01000002">
    <property type="protein sequence ID" value="SUJ10481.1"/>
    <property type="molecule type" value="Genomic_DNA"/>
</dbReference>
<dbReference type="RefSeq" id="WP_115361755.1">
    <property type="nucleotide sequence ID" value="NZ_CP038012.1"/>
</dbReference>
<sequence length="94" mass="10148">MNISKKIKTISAKSQDEQDFYIDLMSGFDHIGDGSEFSGKHLADSISAFKESDEIFFGSTDVADVSWVVPTAQSTAATSALATPLHTWEMTAQG</sequence>
<accession>A0A380C187</accession>
<reference evidence="1 2" key="1">
    <citation type="submission" date="2018-06" db="EMBL/GenBank/DDBJ databases">
        <authorList>
            <consortium name="Pathogen Informatics"/>
            <person name="Doyle S."/>
        </authorList>
    </citation>
    <scope>NUCLEOTIDE SEQUENCE [LARGE SCALE GENOMIC DNA]</scope>
    <source>
        <strain evidence="2">ATCC 11859 / DSM 33 / NCIB 8841 / NCTC 4822</strain>
    </source>
</reference>
<dbReference type="OrthoDB" id="9781032at2"/>